<gene>
    <name evidence="10" type="primary">LOC114498456</name>
    <name evidence="7" type="ORF">HJG60_013283</name>
</gene>
<evidence type="ECO:0000256" key="4">
    <source>
        <dbReference type="ARBA" id="ARBA00022989"/>
    </source>
</evidence>
<reference evidence="10" key="2">
    <citation type="submission" date="2025-04" db="UniProtKB">
        <authorList>
            <consortium name="RefSeq"/>
        </authorList>
    </citation>
    <scope>IDENTIFICATION</scope>
    <source>
        <tissue evidence="10">Muscle</tissue>
    </source>
</reference>
<evidence type="ECO:0000256" key="2">
    <source>
        <dbReference type="ARBA" id="ARBA00009565"/>
    </source>
</evidence>
<dbReference type="AlphaFoldDB" id="A0A6J2LT40"/>
<feature type="transmembrane region" description="Helical" evidence="6">
    <location>
        <begin position="80"/>
        <end position="104"/>
    </location>
</feature>
<dbReference type="OrthoDB" id="10071849at2759"/>
<feature type="transmembrane region" description="Helical" evidence="6">
    <location>
        <begin position="162"/>
        <end position="182"/>
    </location>
</feature>
<dbReference type="RefSeq" id="XP_028370174.1">
    <property type="nucleotide sequence ID" value="XM_028514373.2"/>
</dbReference>
<keyword evidence="4 6" id="KW-1133">Transmembrane helix</keyword>
<dbReference type="Proteomes" id="UP000504628">
    <property type="component" value="Chromosome 6"/>
</dbReference>
<evidence type="ECO:0000256" key="5">
    <source>
        <dbReference type="ARBA" id="ARBA00023136"/>
    </source>
</evidence>
<keyword evidence="8" id="KW-1185">Reference proteome</keyword>
<organism evidence="8 10">
    <name type="scientific">Phyllostomus discolor</name>
    <name type="common">pale spear-nosed bat</name>
    <dbReference type="NCBI Taxonomy" id="89673"/>
    <lineage>
        <taxon>Eukaryota</taxon>
        <taxon>Metazoa</taxon>
        <taxon>Chordata</taxon>
        <taxon>Craniata</taxon>
        <taxon>Vertebrata</taxon>
        <taxon>Euteleostomi</taxon>
        <taxon>Mammalia</taxon>
        <taxon>Eutheria</taxon>
        <taxon>Laurasiatheria</taxon>
        <taxon>Chiroptera</taxon>
        <taxon>Yangochiroptera</taxon>
        <taxon>Phyllostomidae</taxon>
        <taxon>Phyllostominae</taxon>
        <taxon>Phyllostomus</taxon>
    </lineage>
</organism>
<keyword evidence="5 6" id="KW-0472">Membrane</keyword>
<comment type="subcellular location">
    <subcellularLocation>
        <location evidence="1">Membrane</location>
        <topology evidence="1">Multi-pass membrane protein</topology>
    </subcellularLocation>
</comment>
<dbReference type="PANTHER" id="PTHR23320:SF54">
    <property type="entry name" value="MEMBRANE-SPANNING 4-DOMAINS SUBFAMILY A MEMBER 5"/>
    <property type="match status" value="1"/>
</dbReference>
<dbReference type="PANTHER" id="PTHR23320">
    <property type="entry name" value="MEMBRANE-SPANNING 4-DOMAINS SUBFAMILY A MS4A -RELATED"/>
    <property type="match status" value="1"/>
</dbReference>
<evidence type="ECO:0000256" key="6">
    <source>
        <dbReference type="SAM" id="Phobius"/>
    </source>
</evidence>
<sequence>MDSNSTHNPVFMVLPPEVTIPEFHQSQEPTATTDESAMPFPKLLTTKIKICGAIQILLGLMNFSFGVVFVFTFVDPYPRFPFIFVTGYPFWSSILFIYSGACLIALERKGTETLVRISRTMNCFSVLAATFGILLLAFGFIVDRGYLCGYSGEVSPCKAVNTLFLGILTMLMVFSILELLIAMSFSLLSRQFDCCDCEEWC</sequence>
<name>A0A6J2LT40_9CHIR</name>
<evidence type="ECO:0000256" key="3">
    <source>
        <dbReference type="ARBA" id="ARBA00022692"/>
    </source>
</evidence>
<dbReference type="GO" id="GO:0007166">
    <property type="term" value="P:cell surface receptor signaling pathway"/>
    <property type="evidence" value="ECO:0007669"/>
    <property type="project" value="TreeGrafter"/>
</dbReference>
<dbReference type="GeneID" id="114498456"/>
<evidence type="ECO:0000313" key="9">
    <source>
        <dbReference type="Proteomes" id="UP000664940"/>
    </source>
</evidence>
<dbReference type="InterPro" id="IPR030417">
    <property type="entry name" value="MS4A"/>
</dbReference>
<feature type="transmembrane region" description="Helical" evidence="6">
    <location>
        <begin position="124"/>
        <end position="142"/>
    </location>
</feature>
<feature type="transmembrane region" description="Helical" evidence="6">
    <location>
        <begin position="50"/>
        <end position="74"/>
    </location>
</feature>
<keyword evidence="3 6" id="KW-0812">Transmembrane</keyword>
<evidence type="ECO:0000313" key="7">
    <source>
        <dbReference type="EMBL" id="KAF6104904.1"/>
    </source>
</evidence>
<comment type="similarity">
    <text evidence="2">Belongs to the MS4A family.</text>
</comment>
<proteinExistence type="inferred from homology"/>
<dbReference type="EMBL" id="JABVXQ010000006">
    <property type="protein sequence ID" value="KAF6104904.1"/>
    <property type="molecule type" value="Genomic_DNA"/>
</dbReference>
<dbReference type="InterPro" id="IPR007237">
    <property type="entry name" value="CD20-like"/>
</dbReference>
<evidence type="ECO:0000313" key="10">
    <source>
        <dbReference type="RefSeq" id="XP_028370174.1"/>
    </source>
</evidence>
<dbReference type="GO" id="GO:0005886">
    <property type="term" value="C:plasma membrane"/>
    <property type="evidence" value="ECO:0007669"/>
    <property type="project" value="TreeGrafter"/>
</dbReference>
<dbReference type="Pfam" id="PF04103">
    <property type="entry name" value="CD20"/>
    <property type="match status" value="1"/>
</dbReference>
<reference evidence="7 9" key="1">
    <citation type="journal article" date="2020" name="Nature">
        <title>Six reference-quality genomes reveal evolution of bat adaptations.</title>
        <authorList>
            <person name="Jebb D."/>
            <person name="Huang Z."/>
            <person name="Pippel M."/>
            <person name="Hughes G.M."/>
            <person name="Lavrichenko K."/>
            <person name="Devanna P."/>
            <person name="Winkler S."/>
            <person name="Jermiin L.S."/>
            <person name="Skirmuntt E.C."/>
            <person name="Katzourakis A."/>
            <person name="Burkitt-Gray L."/>
            <person name="Ray D.A."/>
            <person name="Sullivan K.A.M."/>
            <person name="Roscito J.G."/>
            <person name="Kirilenko B.M."/>
            <person name="Davalos L.M."/>
            <person name="Corthals A.P."/>
            <person name="Power M.L."/>
            <person name="Jones G."/>
            <person name="Ransome R.D."/>
            <person name="Dechmann D.K.N."/>
            <person name="Locatelli A.G."/>
            <person name="Puechmaille S.J."/>
            <person name="Fedrigo O."/>
            <person name="Jarvis E.D."/>
            <person name="Hiller M."/>
            <person name="Vernes S.C."/>
            <person name="Myers E.W."/>
            <person name="Teeling E.C."/>
        </authorList>
    </citation>
    <scope>NUCLEOTIDE SEQUENCE [LARGE SCALE GENOMIC DNA]</scope>
    <source>
        <strain evidence="7">Bat1K_MPI-CBG_1</strain>
    </source>
</reference>
<dbReference type="Proteomes" id="UP000664940">
    <property type="component" value="Unassembled WGS sequence"/>
</dbReference>
<evidence type="ECO:0000256" key="1">
    <source>
        <dbReference type="ARBA" id="ARBA00004141"/>
    </source>
</evidence>
<accession>A0A6J2LT40</accession>
<evidence type="ECO:0000313" key="8">
    <source>
        <dbReference type="Proteomes" id="UP000504628"/>
    </source>
</evidence>
<dbReference type="KEGG" id="pdic:114498456"/>
<protein>
    <submittedName>
        <fullName evidence="7">Membrane spanning 4-domains A5</fullName>
    </submittedName>
    <submittedName>
        <fullName evidence="10">Membrane-spanning 4-domains subfamily A member 5-like</fullName>
    </submittedName>
</protein>